<keyword evidence="4" id="KW-0808">Transferase</keyword>
<evidence type="ECO:0000256" key="2">
    <source>
        <dbReference type="ARBA" id="ARBA00012438"/>
    </source>
</evidence>
<name>A0A6B9FF81_9EURY</name>
<dbReference type="SUPFAM" id="SSF47384">
    <property type="entry name" value="Homodimeric domain of signal transducing histidine kinase"/>
    <property type="match status" value="1"/>
</dbReference>
<evidence type="ECO:0000259" key="10">
    <source>
        <dbReference type="PROSITE" id="PS50110"/>
    </source>
</evidence>
<dbReference type="CDD" id="cd00082">
    <property type="entry name" value="HisKA"/>
    <property type="match status" value="1"/>
</dbReference>
<dbReference type="EMBL" id="CP034345">
    <property type="protein sequence ID" value="QGX94323.1"/>
    <property type="molecule type" value="Genomic_DNA"/>
</dbReference>
<dbReference type="AlphaFoldDB" id="A0A6B9FF81"/>
<dbReference type="EC" id="2.7.13.3" evidence="2"/>
<dbReference type="PROSITE" id="PS50109">
    <property type="entry name" value="HIS_KIN"/>
    <property type="match status" value="1"/>
</dbReference>
<feature type="region of interest" description="Disordered" evidence="8">
    <location>
        <begin position="273"/>
        <end position="316"/>
    </location>
</feature>
<dbReference type="Pfam" id="PF02518">
    <property type="entry name" value="HATPase_c"/>
    <property type="match status" value="1"/>
</dbReference>
<dbReference type="PANTHER" id="PTHR43711">
    <property type="entry name" value="TWO-COMPONENT HISTIDINE KINASE"/>
    <property type="match status" value="1"/>
</dbReference>
<dbReference type="Pfam" id="PF00072">
    <property type="entry name" value="Response_reg"/>
    <property type="match status" value="1"/>
</dbReference>
<dbReference type="PROSITE" id="PS50110">
    <property type="entry name" value="RESPONSE_REGULATORY"/>
    <property type="match status" value="1"/>
</dbReference>
<feature type="compositionally biased region" description="Basic and acidic residues" evidence="8">
    <location>
        <begin position="296"/>
        <end position="312"/>
    </location>
</feature>
<dbReference type="PRINTS" id="PR00344">
    <property type="entry name" value="BCTRLSENSOR"/>
</dbReference>
<dbReference type="Gene3D" id="3.30.565.10">
    <property type="entry name" value="Histidine kinase-like ATPase, C-terminal domain"/>
    <property type="match status" value="1"/>
</dbReference>
<dbReference type="InterPro" id="IPR004358">
    <property type="entry name" value="Sig_transdc_His_kin-like_C"/>
</dbReference>
<evidence type="ECO:0000256" key="5">
    <source>
        <dbReference type="ARBA" id="ARBA00022777"/>
    </source>
</evidence>
<evidence type="ECO:0000256" key="3">
    <source>
        <dbReference type="ARBA" id="ARBA00022553"/>
    </source>
</evidence>
<dbReference type="SMART" id="SM00448">
    <property type="entry name" value="REC"/>
    <property type="match status" value="1"/>
</dbReference>
<protein>
    <recommendedName>
        <fullName evidence="2">histidine kinase</fullName>
        <ecNumber evidence="2">2.7.13.3</ecNumber>
    </recommendedName>
</protein>
<keyword evidence="12" id="KW-1185">Reference proteome</keyword>
<evidence type="ECO:0000256" key="4">
    <source>
        <dbReference type="ARBA" id="ARBA00022679"/>
    </source>
</evidence>
<dbReference type="InterPro" id="IPR003594">
    <property type="entry name" value="HATPase_dom"/>
</dbReference>
<dbReference type="KEGG" id="hra:EI982_05740"/>
<feature type="domain" description="Response regulatory" evidence="10">
    <location>
        <begin position="10"/>
        <end position="135"/>
    </location>
</feature>
<proteinExistence type="predicted"/>
<evidence type="ECO:0000256" key="1">
    <source>
        <dbReference type="ARBA" id="ARBA00000085"/>
    </source>
</evidence>
<dbReference type="CDD" id="cd00156">
    <property type="entry name" value="REC"/>
    <property type="match status" value="1"/>
</dbReference>
<feature type="modified residue" description="4-aspartylphosphate" evidence="7">
    <location>
        <position position="65"/>
    </location>
</feature>
<dbReference type="SUPFAM" id="SSF52172">
    <property type="entry name" value="CheY-like"/>
    <property type="match status" value="1"/>
</dbReference>
<sequence length="394" mass="42723">MSSEPANGLDVLLVEDNEGDARLIRHHLRVDTSSVFDPPNLTHVDSLPAAVDRLAESAFDLVLLDLGLADSQGIETLERLKDRIEAEELQSVPVVVLTGLSDDETALRAIEAGAQDYLLKDNLDGALLERAIRYAMERHRQERLLKRQNERLERFASIVSHDLRNPLNVAKGRLSHEMGLREGTDVSTEHVEEAVDALDRMEELVDDLLALARDGRSVDELETVALDTSVRSAWENVPAPASQLRVDVSGTVEADPARLAQLFENLFRNSVEHGSTGNRTESGDSVEHGSTSNRTESGDSVEHGSTDTRSEADGVTITVGRVGDGLYVADDGPGIHEDDHDDVFEAGYSTSVDGTGFGLDIVREIAEAHGWTVDVTESADGGARFEITGMGLDG</sequence>
<dbReference type="GeneID" id="43369013"/>
<dbReference type="Pfam" id="PF00512">
    <property type="entry name" value="HisKA"/>
    <property type="match status" value="1"/>
</dbReference>
<keyword evidence="3 7" id="KW-0597">Phosphoprotein</keyword>
<dbReference type="InterPro" id="IPR003661">
    <property type="entry name" value="HisK_dim/P_dom"/>
</dbReference>
<evidence type="ECO:0000256" key="8">
    <source>
        <dbReference type="SAM" id="MobiDB-lite"/>
    </source>
</evidence>
<gene>
    <name evidence="11" type="ORF">EI982_05740</name>
</gene>
<accession>A0A6B9FF81</accession>
<organism evidence="11 12">
    <name type="scientific">Haloplanus rallus</name>
    <dbReference type="NCBI Taxonomy" id="1816183"/>
    <lineage>
        <taxon>Archaea</taxon>
        <taxon>Methanobacteriati</taxon>
        <taxon>Methanobacteriota</taxon>
        <taxon>Stenosarchaea group</taxon>
        <taxon>Halobacteria</taxon>
        <taxon>Halobacteriales</taxon>
        <taxon>Haloferacaceae</taxon>
        <taxon>Haloplanus</taxon>
    </lineage>
</organism>
<dbReference type="InterPro" id="IPR036890">
    <property type="entry name" value="HATPase_C_sf"/>
</dbReference>
<dbReference type="SMART" id="SM00387">
    <property type="entry name" value="HATPase_c"/>
    <property type="match status" value="1"/>
</dbReference>
<reference evidence="11 12" key="1">
    <citation type="submission" date="2018-12" db="EMBL/GenBank/DDBJ databases">
        <title>Complete genome sequence of Haloplanus rallus MBLA0036.</title>
        <authorList>
            <person name="Nam Y.-d."/>
            <person name="Kang J."/>
            <person name="Chung W.-H."/>
            <person name="Park Y.S."/>
        </authorList>
    </citation>
    <scope>NUCLEOTIDE SEQUENCE [LARGE SCALE GENOMIC DNA]</scope>
    <source>
        <strain evidence="11 12">MBLA0036</strain>
    </source>
</reference>
<dbReference type="RefSeq" id="WP_157688559.1">
    <property type="nucleotide sequence ID" value="NZ_CP034345.1"/>
</dbReference>
<dbReference type="Proteomes" id="UP000428325">
    <property type="component" value="Chromosome"/>
</dbReference>
<dbReference type="InterPro" id="IPR005467">
    <property type="entry name" value="His_kinase_dom"/>
</dbReference>
<dbReference type="GO" id="GO:0000155">
    <property type="term" value="F:phosphorelay sensor kinase activity"/>
    <property type="evidence" value="ECO:0007669"/>
    <property type="project" value="InterPro"/>
</dbReference>
<evidence type="ECO:0000256" key="7">
    <source>
        <dbReference type="PROSITE-ProRule" id="PRU00169"/>
    </source>
</evidence>
<dbReference type="SMART" id="SM00388">
    <property type="entry name" value="HisKA"/>
    <property type="match status" value="1"/>
</dbReference>
<dbReference type="Gene3D" id="1.10.287.130">
    <property type="match status" value="1"/>
</dbReference>
<comment type="catalytic activity">
    <reaction evidence="1">
        <text>ATP + protein L-histidine = ADP + protein N-phospho-L-histidine.</text>
        <dbReference type="EC" id="2.7.13.3"/>
    </reaction>
</comment>
<dbReference type="InterPro" id="IPR036097">
    <property type="entry name" value="HisK_dim/P_sf"/>
</dbReference>
<dbReference type="InterPro" id="IPR050736">
    <property type="entry name" value="Sensor_HK_Regulatory"/>
</dbReference>
<dbReference type="InterPro" id="IPR011006">
    <property type="entry name" value="CheY-like_superfamily"/>
</dbReference>
<dbReference type="InterPro" id="IPR001789">
    <property type="entry name" value="Sig_transdc_resp-reg_receiver"/>
</dbReference>
<evidence type="ECO:0000259" key="9">
    <source>
        <dbReference type="PROSITE" id="PS50109"/>
    </source>
</evidence>
<feature type="domain" description="Histidine kinase" evidence="9">
    <location>
        <begin position="158"/>
        <end position="388"/>
    </location>
</feature>
<keyword evidence="5 11" id="KW-0418">Kinase</keyword>
<dbReference type="Gene3D" id="3.40.50.2300">
    <property type="match status" value="1"/>
</dbReference>
<evidence type="ECO:0000256" key="6">
    <source>
        <dbReference type="ARBA" id="ARBA00023012"/>
    </source>
</evidence>
<dbReference type="PANTHER" id="PTHR43711:SF1">
    <property type="entry name" value="HISTIDINE KINASE 1"/>
    <property type="match status" value="1"/>
</dbReference>
<dbReference type="OrthoDB" id="8127at2157"/>
<evidence type="ECO:0000313" key="12">
    <source>
        <dbReference type="Proteomes" id="UP000428325"/>
    </source>
</evidence>
<evidence type="ECO:0000313" key="11">
    <source>
        <dbReference type="EMBL" id="QGX94323.1"/>
    </source>
</evidence>
<keyword evidence="6" id="KW-0902">Two-component regulatory system</keyword>
<dbReference type="SUPFAM" id="SSF55874">
    <property type="entry name" value="ATPase domain of HSP90 chaperone/DNA topoisomerase II/histidine kinase"/>
    <property type="match status" value="1"/>
</dbReference>